<dbReference type="PROSITE" id="PS50294">
    <property type="entry name" value="WD_REPEATS_REGION"/>
    <property type="match status" value="4"/>
</dbReference>
<protein>
    <submittedName>
        <fullName evidence="4">Putative WD repeat-containing protein 38</fullName>
    </submittedName>
</protein>
<evidence type="ECO:0000256" key="1">
    <source>
        <dbReference type="ARBA" id="ARBA00022574"/>
    </source>
</evidence>
<dbReference type="InterPro" id="IPR019775">
    <property type="entry name" value="WD40_repeat_CS"/>
</dbReference>
<dbReference type="OrthoDB" id="674604at2759"/>
<dbReference type="Pfam" id="PF00400">
    <property type="entry name" value="WD40"/>
    <property type="match status" value="4"/>
</dbReference>
<gene>
    <name evidence="4" type="ORF">BSL78_27559</name>
</gene>
<keyword evidence="2" id="KW-0677">Repeat</keyword>
<feature type="repeat" description="WD" evidence="3">
    <location>
        <begin position="146"/>
        <end position="177"/>
    </location>
</feature>
<organism evidence="4 5">
    <name type="scientific">Stichopus japonicus</name>
    <name type="common">Sea cucumber</name>
    <dbReference type="NCBI Taxonomy" id="307972"/>
    <lineage>
        <taxon>Eukaryota</taxon>
        <taxon>Metazoa</taxon>
        <taxon>Echinodermata</taxon>
        <taxon>Eleutherozoa</taxon>
        <taxon>Echinozoa</taxon>
        <taxon>Holothuroidea</taxon>
        <taxon>Aspidochirotacea</taxon>
        <taxon>Aspidochirotida</taxon>
        <taxon>Stichopodidae</taxon>
        <taxon>Apostichopus</taxon>
    </lineage>
</organism>
<dbReference type="PROSITE" id="PS00678">
    <property type="entry name" value="WD_REPEATS_1"/>
    <property type="match status" value="1"/>
</dbReference>
<keyword evidence="1 3" id="KW-0853">WD repeat</keyword>
<dbReference type="PROSITE" id="PS50082">
    <property type="entry name" value="WD_REPEATS_2"/>
    <property type="match status" value="4"/>
</dbReference>
<proteinExistence type="predicted"/>
<dbReference type="InterPro" id="IPR036322">
    <property type="entry name" value="WD40_repeat_dom_sf"/>
</dbReference>
<dbReference type="EMBL" id="MRZV01001860">
    <property type="protein sequence ID" value="PIK35615.1"/>
    <property type="molecule type" value="Genomic_DNA"/>
</dbReference>
<feature type="repeat" description="WD" evidence="3">
    <location>
        <begin position="104"/>
        <end position="145"/>
    </location>
</feature>
<dbReference type="AlphaFoldDB" id="A0A2G8JIN8"/>
<dbReference type="Gene3D" id="2.130.10.10">
    <property type="entry name" value="YVTN repeat-like/Quinoprotein amine dehydrogenase"/>
    <property type="match status" value="1"/>
</dbReference>
<keyword evidence="5" id="KW-1185">Reference proteome</keyword>
<evidence type="ECO:0000313" key="5">
    <source>
        <dbReference type="Proteomes" id="UP000230750"/>
    </source>
</evidence>
<dbReference type="SMART" id="SM00320">
    <property type="entry name" value="WD40"/>
    <property type="match status" value="4"/>
</dbReference>
<evidence type="ECO:0000313" key="4">
    <source>
        <dbReference type="EMBL" id="PIK35615.1"/>
    </source>
</evidence>
<evidence type="ECO:0000256" key="3">
    <source>
        <dbReference type="PROSITE-ProRule" id="PRU00221"/>
    </source>
</evidence>
<feature type="repeat" description="WD" evidence="3">
    <location>
        <begin position="62"/>
        <end position="94"/>
    </location>
</feature>
<dbReference type="PANTHER" id="PTHR19879">
    <property type="entry name" value="TRANSCRIPTION INITIATION FACTOR TFIID"/>
    <property type="match status" value="1"/>
</dbReference>
<sequence length="293" mass="32440">MLAAELDLLDAYCHADTQEYHKHKDEVNCLDFSPDLEIMVTGADDGRVRVFNRVKGHLVTRLFGHKEAIKRVAISSNSKLIASASMDGYVHVWQTCDAQLTFKLTGHASGVETVAFSYDVSLLCSGGWDCTAIIWNLKTGTPQNILTGHRKAILSCAFSPKDDFLATGSWDNEVRLWVYGKAKAPGVAKCSGDTVRLSRPWSFQERVCWHPAPTIRKFCYGTLEVGCCFESWRGTQGGYGDCLSTSAARPWPVPAMTKHANYGMFYQETVPSQWNFKTPSDKSTACCLAVTTD</sequence>
<feature type="repeat" description="WD" evidence="3">
    <location>
        <begin position="20"/>
        <end position="52"/>
    </location>
</feature>
<dbReference type="InterPro" id="IPR001680">
    <property type="entry name" value="WD40_rpt"/>
</dbReference>
<accession>A0A2G8JIN8</accession>
<dbReference type="STRING" id="307972.A0A2G8JIN8"/>
<dbReference type="InterPro" id="IPR015943">
    <property type="entry name" value="WD40/YVTN_repeat-like_dom_sf"/>
</dbReference>
<dbReference type="CDD" id="cd00200">
    <property type="entry name" value="WD40"/>
    <property type="match status" value="1"/>
</dbReference>
<dbReference type="SUPFAM" id="SSF50978">
    <property type="entry name" value="WD40 repeat-like"/>
    <property type="match status" value="1"/>
</dbReference>
<evidence type="ECO:0000256" key="2">
    <source>
        <dbReference type="ARBA" id="ARBA00022737"/>
    </source>
</evidence>
<dbReference type="Proteomes" id="UP000230750">
    <property type="component" value="Unassembled WGS sequence"/>
</dbReference>
<comment type="caution">
    <text evidence="4">The sequence shown here is derived from an EMBL/GenBank/DDBJ whole genome shotgun (WGS) entry which is preliminary data.</text>
</comment>
<name>A0A2G8JIN8_STIJA</name>
<reference evidence="4 5" key="1">
    <citation type="journal article" date="2017" name="PLoS Biol.">
        <title>The sea cucumber genome provides insights into morphological evolution and visceral regeneration.</title>
        <authorList>
            <person name="Zhang X."/>
            <person name="Sun L."/>
            <person name="Yuan J."/>
            <person name="Sun Y."/>
            <person name="Gao Y."/>
            <person name="Zhang L."/>
            <person name="Li S."/>
            <person name="Dai H."/>
            <person name="Hamel J.F."/>
            <person name="Liu C."/>
            <person name="Yu Y."/>
            <person name="Liu S."/>
            <person name="Lin W."/>
            <person name="Guo K."/>
            <person name="Jin S."/>
            <person name="Xu P."/>
            <person name="Storey K.B."/>
            <person name="Huan P."/>
            <person name="Zhang T."/>
            <person name="Zhou Y."/>
            <person name="Zhang J."/>
            <person name="Lin C."/>
            <person name="Li X."/>
            <person name="Xing L."/>
            <person name="Huo D."/>
            <person name="Sun M."/>
            <person name="Wang L."/>
            <person name="Mercier A."/>
            <person name="Li F."/>
            <person name="Yang H."/>
            <person name="Xiang J."/>
        </authorList>
    </citation>
    <scope>NUCLEOTIDE SEQUENCE [LARGE SCALE GENOMIC DNA]</scope>
    <source>
        <strain evidence="4">Shaxun</strain>
        <tissue evidence="4">Muscle</tissue>
    </source>
</reference>
<dbReference type="PANTHER" id="PTHR19879:SF9">
    <property type="entry name" value="TRANSCRIPTION INITIATION FACTOR TFIID SUBUNIT 5"/>
    <property type="match status" value="1"/>
</dbReference>